<proteinExistence type="predicted"/>
<name>A0ABZ3FMZ1_9ACTN</name>
<accession>A0ABZ3FMZ1</accession>
<dbReference type="Proteomes" id="UP001442841">
    <property type="component" value="Chromosome"/>
</dbReference>
<evidence type="ECO:0000256" key="1">
    <source>
        <dbReference type="SAM" id="MobiDB-lite"/>
    </source>
</evidence>
<feature type="chain" id="PRO_5047353803" description="Metalloprotease" evidence="2">
    <location>
        <begin position="20"/>
        <end position="264"/>
    </location>
</feature>
<feature type="compositionally biased region" description="Low complexity" evidence="1">
    <location>
        <begin position="24"/>
        <end position="44"/>
    </location>
</feature>
<dbReference type="EMBL" id="CP154795">
    <property type="protein sequence ID" value="XAN06139.1"/>
    <property type="molecule type" value="Genomic_DNA"/>
</dbReference>
<evidence type="ECO:0000313" key="3">
    <source>
        <dbReference type="EMBL" id="XAN06139.1"/>
    </source>
</evidence>
<keyword evidence="2" id="KW-0732">Signal</keyword>
<reference evidence="3 4" key="1">
    <citation type="submission" date="2024-04" db="EMBL/GenBank/DDBJ databases">
        <title>Isolation of an actinomycete strain from pig manure.</title>
        <authorList>
            <person name="Gong T."/>
            <person name="Yu Z."/>
            <person name="An M."/>
            <person name="Wei C."/>
            <person name="Yang W."/>
            <person name="Liu L."/>
        </authorList>
    </citation>
    <scope>NUCLEOTIDE SEQUENCE [LARGE SCALE GENOMIC DNA]</scope>
    <source>
        <strain evidence="3 4">ZF39</strain>
    </source>
</reference>
<evidence type="ECO:0000313" key="4">
    <source>
        <dbReference type="Proteomes" id="UP001442841"/>
    </source>
</evidence>
<dbReference type="RefSeq" id="WP_425307571.1">
    <property type="nucleotide sequence ID" value="NZ_CP154795.1"/>
</dbReference>
<feature type="signal peptide" evidence="2">
    <location>
        <begin position="1"/>
        <end position="19"/>
    </location>
</feature>
<sequence length="264" mass="27731">MLIPLLLLLGCGAGTPTPAAPVETSAPVSGSAAPPTAAAGLTPDPDFAADTNALYRVELAEATCPDLTVRQSVLSAERLSYLDDVLDCFVEAHAEPLAAYGMNVTKPRLVQAGEDEIVFCPESGPGDWAAHYCAVTRTITYRPDPGSFMLDPSADVFLLAHEFAHHLQAISGIWVDASLRHGMGRDPAATPKLELQAMCISAALAGRTPAALSDAALTREIRGLGGWGGHWVTTHGAPEQRADWAERGRSAVAEAYAGCNTWTS</sequence>
<evidence type="ECO:0000256" key="2">
    <source>
        <dbReference type="SAM" id="SignalP"/>
    </source>
</evidence>
<feature type="region of interest" description="Disordered" evidence="1">
    <location>
        <begin position="19"/>
        <end position="44"/>
    </location>
</feature>
<protein>
    <recommendedName>
        <fullName evidence="5">Metalloprotease</fullName>
    </recommendedName>
</protein>
<organism evidence="3 4">
    <name type="scientific">Ammonicoccus fulvus</name>
    <dbReference type="NCBI Taxonomy" id="3138240"/>
    <lineage>
        <taxon>Bacteria</taxon>
        <taxon>Bacillati</taxon>
        <taxon>Actinomycetota</taxon>
        <taxon>Actinomycetes</taxon>
        <taxon>Propionibacteriales</taxon>
        <taxon>Propionibacteriaceae</taxon>
        <taxon>Ammonicoccus</taxon>
    </lineage>
</organism>
<gene>
    <name evidence="3" type="ORF">AADG42_02065</name>
</gene>
<evidence type="ECO:0008006" key="5">
    <source>
        <dbReference type="Google" id="ProtNLM"/>
    </source>
</evidence>
<keyword evidence="4" id="KW-1185">Reference proteome</keyword>